<evidence type="ECO:0000256" key="1">
    <source>
        <dbReference type="SAM" id="MobiDB-lite"/>
    </source>
</evidence>
<sequence>MIDLGGRVSRRSSSDKSLSGEVVRFKIEEGTFFPARGLTGEGNFGSGPTNISPCSSSSAISQPATVDHQLAEISSP</sequence>
<gene>
    <name evidence="2" type="ORF">PCAMFM013_S014g000299</name>
</gene>
<evidence type="ECO:0000313" key="3">
    <source>
        <dbReference type="Proteomes" id="UP000053732"/>
    </source>
</evidence>
<dbReference type="Proteomes" id="UP000053732">
    <property type="component" value="Unassembled WGS sequence"/>
</dbReference>
<keyword evidence="3" id="KW-1185">Reference proteome</keyword>
<accession>A0A0G4PGE3</accession>
<feature type="region of interest" description="Disordered" evidence="1">
    <location>
        <begin position="36"/>
        <end position="76"/>
    </location>
</feature>
<dbReference type="AlphaFoldDB" id="A0A0G4PGE3"/>
<evidence type="ECO:0000313" key="2">
    <source>
        <dbReference type="EMBL" id="CRL25403.1"/>
    </source>
</evidence>
<feature type="region of interest" description="Disordered" evidence="1">
    <location>
        <begin position="1"/>
        <end position="20"/>
    </location>
</feature>
<name>A0A0G4PGE3_PENC3</name>
<feature type="compositionally biased region" description="Low complexity" evidence="1">
    <location>
        <begin position="51"/>
        <end position="64"/>
    </location>
</feature>
<organism evidence="2 3">
    <name type="scientific">Penicillium camemberti (strain FM 013)</name>
    <dbReference type="NCBI Taxonomy" id="1429867"/>
    <lineage>
        <taxon>Eukaryota</taxon>
        <taxon>Fungi</taxon>
        <taxon>Dikarya</taxon>
        <taxon>Ascomycota</taxon>
        <taxon>Pezizomycotina</taxon>
        <taxon>Eurotiomycetes</taxon>
        <taxon>Eurotiomycetidae</taxon>
        <taxon>Eurotiales</taxon>
        <taxon>Aspergillaceae</taxon>
        <taxon>Penicillium</taxon>
    </lineage>
</organism>
<dbReference type="EMBL" id="HG793147">
    <property type="protein sequence ID" value="CRL25403.1"/>
    <property type="molecule type" value="Genomic_DNA"/>
</dbReference>
<reference evidence="2 3" key="1">
    <citation type="journal article" date="2014" name="Nat. Commun.">
        <title>Multiple recent horizontal transfers of a large genomic region in cheese making fungi.</title>
        <authorList>
            <person name="Cheeseman K."/>
            <person name="Ropars J."/>
            <person name="Renault P."/>
            <person name="Dupont J."/>
            <person name="Gouzy J."/>
            <person name="Branca A."/>
            <person name="Abraham A.L."/>
            <person name="Ceppi M."/>
            <person name="Conseiller E."/>
            <person name="Debuchy R."/>
            <person name="Malagnac F."/>
            <person name="Goarin A."/>
            <person name="Silar P."/>
            <person name="Lacoste S."/>
            <person name="Sallet E."/>
            <person name="Bensimon A."/>
            <person name="Giraud T."/>
            <person name="Brygoo Y."/>
        </authorList>
    </citation>
    <scope>NUCLEOTIDE SEQUENCE [LARGE SCALE GENOMIC DNA]</scope>
    <source>
        <strain evidence="3">FM 013</strain>
    </source>
</reference>
<proteinExistence type="predicted"/>
<protein>
    <submittedName>
        <fullName evidence="2">Str. FM013</fullName>
    </submittedName>
</protein>